<dbReference type="Gene3D" id="2.40.30.10">
    <property type="entry name" value="Translation factors"/>
    <property type="match status" value="1"/>
</dbReference>
<feature type="transmembrane region" description="Helical" evidence="13">
    <location>
        <begin position="126"/>
        <end position="144"/>
    </location>
</feature>
<evidence type="ECO:0000256" key="11">
    <source>
        <dbReference type="ARBA" id="ARBA00023014"/>
    </source>
</evidence>
<dbReference type="SUPFAM" id="SSF63380">
    <property type="entry name" value="Riboflavin synthase domain-like"/>
    <property type="match status" value="1"/>
</dbReference>
<gene>
    <name evidence="15" type="ORF">F5I99_16220</name>
</gene>
<keyword evidence="8 13" id="KW-1133">Transmembrane helix</keyword>
<evidence type="ECO:0000256" key="13">
    <source>
        <dbReference type="SAM" id="Phobius"/>
    </source>
</evidence>
<dbReference type="Proteomes" id="UP000325606">
    <property type="component" value="Chromosome"/>
</dbReference>
<evidence type="ECO:0000256" key="2">
    <source>
        <dbReference type="ARBA" id="ARBA00004141"/>
    </source>
</evidence>
<reference evidence="15 16" key="1">
    <citation type="submission" date="2019-09" db="EMBL/GenBank/DDBJ databases">
        <title>Nitrincola iocasae sp. nov., a bacterium isolated from the sediment collected at a cold seep field in South China Sea.</title>
        <authorList>
            <person name="Zhang H."/>
            <person name="Wang H."/>
            <person name="Li C."/>
        </authorList>
    </citation>
    <scope>NUCLEOTIDE SEQUENCE [LARGE SCALE GENOMIC DNA]</scope>
    <source>
        <strain evidence="15 16">KXZD1103</strain>
    </source>
</reference>
<evidence type="ECO:0000256" key="5">
    <source>
        <dbReference type="ARBA" id="ARBA00022714"/>
    </source>
</evidence>
<dbReference type="InterPro" id="IPR017927">
    <property type="entry name" value="FAD-bd_FR_type"/>
</dbReference>
<keyword evidence="12 13" id="KW-0472">Membrane</keyword>
<accession>A0A5J6LII2</accession>
<dbReference type="InterPro" id="IPR017938">
    <property type="entry name" value="Riboflavin_synthase-like_b-brl"/>
</dbReference>
<proteinExistence type="predicted"/>
<dbReference type="EMBL" id="CP044222">
    <property type="protein sequence ID" value="QEW07911.1"/>
    <property type="molecule type" value="Genomic_DNA"/>
</dbReference>
<evidence type="ECO:0000256" key="9">
    <source>
        <dbReference type="ARBA" id="ARBA00023002"/>
    </source>
</evidence>
<dbReference type="InterPro" id="IPR050415">
    <property type="entry name" value="MRET"/>
</dbReference>
<keyword evidence="6" id="KW-0479">Metal-binding</keyword>
<dbReference type="KEGG" id="nik:F5I99_16220"/>
<dbReference type="GO" id="GO:0046872">
    <property type="term" value="F:metal ion binding"/>
    <property type="evidence" value="ECO:0007669"/>
    <property type="project" value="UniProtKB-KW"/>
</dbReference>
<feature type="domain" description="FAD-binding FR-type" evidence="14">
    <location>
        <begin position="204"/>
        <end position="302"/>
    </location>
</feature>
<dbReference type="GO" id="GO:0016020">
    <property type="term" value="C:membrane"/>
    <property type="evidence" value="ECO:0007669"/>
    <property type="project" value="UniProtKB-SubCell"/>
</dbReference>
<organism evidence="15 16">
    <name type="scientific">Nitrincola iocasae</name>
    <dbReference type="NCBI Taxonomy" id="2614693"/>
    <lineage>
        <taxon>Bacteria</taxon>
        <taxon>Pseudomonadati</taxon>
        <taxon>Pseudomonadota</taxon>
        <taxon>Gammaproteobacteria</taxon>
        <taxon>Oceanospirillales</taxon>
        <taxon>Oceanospirillaceae</taxon>
        <taxon>Nitrincola</taxon>
    </lineage>
</organism>
<keyword evidence="16" id="KW-1185">Reference proteome</keyword>
<evidence type="ECO:0000256" key="3">
    <source>
        <dbReference type="ARBA" id="ARBA00022630"/>
    </source>
</evidence>
<feature type="transmembrane region" description="Helical" evidence="13">
    <location>
        <begin position="30"/>
        <end position="48"/>
    </location>
</feature>
<dbReference type="Gene3D" id="3.40.50.80">
    <property type="entry name" value="Nucleotide-binding domain of ferredoxin-NADP reductase (FNR) module"/>
    <property type="match status" value="1"/>
</dbReference>
<sequence>MSNLRLPLSLLTLLILQLSVWQWGLSYEHLLTLSGFLAINFMSFTMLLAMRPRWLESPLGGLDKMYHLHKWTGILGTIFAIGHWLIEMADDPIQHLFGRERGLKEAHFSGFLDSLQEMAEDLGEPGLYLLLALVTITLIRWVPYRFWRYLHRIMPLIYLALAAHALLLAPLHWWQQPTGWLMAVFILGGIVAALQSLTGQIGKSRRWQGLVRAVQQVSHNTTEVVCEMGKNWPGHRAGQFALVTFDRTEGAHPFTLASTDQNNGLLSFQIKALGDYTRTLPHRLHSGSKVTVEGPYGCFNPEKGRAKAQQIWIAGGIGITPFLAALESRLVYTDKTYPAVTLHYAIHLATDDPNVARLQTLVEQLPEITLQFHQSQQGQRLTADQLQLHHAKVDIWFCGPQGLATALREGLKDMSISLRFHQERFEFR</sequence>
<evidence type="ECO:0000256" key="10">
    <source>
        <dbReference type="ARBA" id="ARBA00023004"/>
    </source>
</evidence>
<evidence type="ECO:0000256" key="1">
    <source>
        <dbReference type="ARBA" id="ARBA00001974"/>
    </source>
</evidence>
<dbReference type="Pfam" id="PF01794">
    <property type="entry name" value="Ferric_reduct"/>
    <property type="match status" value="1"/>
</dbReference>
<keyword evidence="5" id="KW-0001">2Fe-2S</keyword>
<dbReference type="CDD" id="cd06198">
    <property type="entry name" value="FNR_like_3"/>
    <property type="match status" value="1"/>
</dbReference>
<feature type="transmembrane region" description="Helical" evidence="13">
    <location>
        <begin position="180"/>
        <end position="198"/>
    </location>
</feature>
<dbReference type="SUPFAM" id="SSF52343">
    <property type="entry name" value="Ferredoxin reductase-like, C-terminal NADP-linked domain"/>
    <property type="match status" value="1"/>
</dbReference>
<evidence type="ECO:0000313" key="15">
    <source>
        <dbReference type="EMBL" id="QEW07911.1"/>
    </source>
</evidence>
<evidence type="ECO:0000259" key="14">
    <source>
        <dbReference type="PROSITE" id="PS51384"/>
    </source>
</evidence>
<keyword evidence="3" id="KW-0285">Flavoprotein</keyword>
<keyword evidence="7" id="KW-0274">FAD</keyword>
<evidence type="ECO:0000256" key="12">
    <source>
        <dbReference type="ARBA" id="ARBA00023136"/>
    </source>
</evidence>
<dbReference type="PANTHER" id="PTHR47354">
    <property type="entry name" value="NADH OXIDOREDUCTASE HCR"/>
    <property type="match status" value="1"/>
</dbReference>
<keyword evidence="10" id="KW-0408">Iron</keyword>
<evidence type="ECO:0000256" key="4">
    <source>
        <dbReference type="ARBA" id="ARBA00022692"/>
    </source>
</evidence>
<dbReference type="GO" id="GO:0016491">
    <property type="term" value="F:oxidoreductase activity"/>
    <property type="evidence" value="ECO:0007669"/>
    <property type="project" value="UniProtKB-KW"/>
</dbReference>
<comment type="subcellular location">
    <subcellularLocation>
        <location evidence="2">Membrane</location>
        <topology evidence="2">Multi-pass membrane protein</topology>
    </subcellularLocation>
</comment>
<keyword evidence="4 13" id="KW-0812">Transmembrane</keyword>
<keyword evidence="11" id="KW-0411">Iron-sulfur</keyword>
<evidence type="ECO:0000313" key="16">
    <source>
        <dbReference type="Proteomes" id="UP000325606"/>
    </source>
</evidence>
<keyword evidence="9" id="KW-0560">Oxidoreductase</keyword>
<dbReference type="InterPro" id="IPR013130">
    <property type="entry name" value="Fe3_Rdtase_TM_dom"/>
</dbReference>
<evidence type="ECO:0000256" key="6">
    <source>
        <dbReference type="ARBA" id="ARBA00022723"/>
    </source>
</evidence>
<dbReference type="InterPro" id="IPR013112">
    <property type="entry name" value="FAD-bd_8"/>
</dbReference>
<dbReference type="AlphaFoldDB" id="A0A5J6LII2"/>
<evidence type="ECO:0000256" key="8">
    <source>
        <dbReference type="ARBA" id="ARBA00022989"/>
    </source>
</evidence>
<dbReference type="RefSeq" id="WP_151057803.1">
    <property type="nucleotide sequence ID" value="NZ_CP044222.1"/>
</dbReference>
<dbReference type="PANTHER" id="PTHR47354:SF8">
    <property type="entry name" value="1,2-PHENYLACETYL-COA EPOXIDASE, SUBUNIT E"/>
    <property type="match status" value="1"/>
</dbReference>
<comment type="cofactor">
    <cofactor evidence="1">
        <name>FAD</name>
        <dbReference type="ChEBI" id="CHEBI:57692"/>
    </cofactor>
</comment>
<protein>
    <submittedName>
        <fullName evidence="15">Ferric reductase</fullName>
    </submittedName>
</protein>
<evidence type="ECO:0000256" key="7">
    <source>
        <dbReference type="ARBA" id="ARBA00022827"/>
    </source>
</evidence>
<dbReference type="Pfam" id="PF08022">
    <property type="entry name" value="FAD_binding_8"/>
    <property type="match status" value="1"/>
</dbReference>
<name>A0A5J6LII2_9GAMM</name>
<dbReference type="GO" id="GO:0051537">
    <property type="term" value="F:2 iron, 2 sulfur cluster binding"/>
    <property type="evidence" value="ECO:0007669"/>
    <property type="project" value="UniProtKB-KW"/>
</dbReference>
<feature type="transmembrane region" description="Helical" evidence="13">
    <location>
        <begin position="156"/>
        <end position="174"/>
    </location>
</feature>
<dbReference type="GO" id="GO:0050660">
    <property type="term" value="F:flavin adenine dinucleotide binding"/>
    <property type="evidence" value="ECO:0007669"/>
    <property type="project" value="TreeGrafter"/>
</dbReference>
<dbReference type="PROSITE" id="PS51384">
    <property type="entry name" value="FAD_FR"/>
    <property type="match status" value="1"/>
</dbReference>
<dbReference type="InterPro" id="IPR039261">
    <property type="entry name" value="FNR_nucleotide-bd"/>
</dbReference>
<feature type="transmembrane region" description="Helical" evidence="13">
    <location>
        <begin position="68"/>
        <end position="86"/>
    </location>
</feature>